<evidence type="ECO:0000256" key="1">
    <source>
        <dbReference type="SAM" id="MobiDB-lite"/>
    </source>
</evidence>
<dbReference type="eggNOG" id="KOG1786">
    <property type="taxonomic scope" value="Eukaryota"/>
</dbReference>
<dbReference type="EMBL" id="KI913956">
    <property type="protein sequence ID" value="ETW05458.1"/>
    <property type="molecule type" value="Genomic_DNA"/>
</dbReference>
<organism evidence="3">
    <name type="scientific">Aphanomyces invadans</name>
    <dbReference type="NCBI Taxonomy" id="157072"/>
    <lineage>
        <taxon>Eukaryota</taxon>
        <taxon>Sar</taxon>
        <taxon>Stramenopiles</taxon>
        <taxon>Oomycota</taxon>
        <taxon>Saprolegniomycetes</taxon>
        <taxon>Saprolegniales</taxon>
        <taxon>Verrucalvaceae</taxon>
        <taxon>Aphanomyces</taxon>
    </lineage>
</organism>
<dbReference type="InterPro" id="IPR036372">
    <property type="entry name" value="BEACH_dom_sf"/>
</dbReference>
<evidence type="ECO:0000313" key="3">
    <source>
        <dbReference type="EMBL" id="ETW05458.1"/>
    </source>
</evidence>
<dbReference type="VEuPathDB" id="FungiDB:H310_03221"/>
<dbReference type="RefSeq" id="XP_008865235.1">
    <property type="nucleotide sequence ID" value="XM_008867013.1"/>
</dbReference>
<dbReference type="SMART" id="SM00320">
    <property type="entry name" value="WD40"/>
    <property type="match status" value="2"/>
</dbReference>
<name>A0A024UIP6_9STRA</name>
<dbReference type="InterPro" id="IPR000409">
    <property type="entry name" value="BEACH_dom"/>
</dbReference>
<dbReference type="InterPro" id="IPR001680">
    <property type="entry name" value="WD40_rpt"/>
</dbReference>
<dbReference type="PANTHER" id="PTHR46866">
    <property type="entry name" value="GH12955P"/>
    <property type="match status" value="1"/>
</dbReference>
<reference evidence="3" key="1">
    <citation type="submission" date="2013-12" db="EMBL/GenBank/DDBJ databases">
        <title>The Genome Sequence of Aphanomyces invadans NJM9701.</title>
        <authorList>
            <consortium name="The Broad Institute Genomics Platform"/>
            <person name="Russ C."/>
            <person name="Tyler B."/>
            <person name="van West P."/>
            <person name="Dieguez-Uribeondo J."/>
            <person name="Young S.K."/>
            <person name="Zeng Q."/>
            <person name="Gargeya S."/>
            <person name="Fitzgerald M."/>
            <person name="Abouelleil A."/>
            <person name="Alvarado L."/>
            <person name="Chapman S.B."/>
            <person name="Gainer-Dewar J."/>
            <person name="Goldberg J."/>
            <person name="Griggs A."/>
            <person name="Gujja S."/>
            <person name="Hansen M."/>
            <person name="Howarth C."/>
            <person name="Imamovic A."/>
            <person name="Ireland A."/>
            <person name="Larimer J."/>
            <person name="McCowan C."/>
            <person name="Murphy C."/>
            <person name="Pearson M."/>
            <person name="Poon T.W."/>
            <person name="Priest M."/>
            <person name="Roberts A."/>
            <person name="Saif S."/>
            <person name="Shea T."/>
            <person name="Sykes S."/>
            <person name="Wortman J."/>
            <person name="Nusbaum C."/>
            <person name="Birren B."/>
        </authorList>
    </citation>
    <scope>NUCLEOTIDE SEQUENCE [LARGE SCALE GENOMIC DNA]</scope>
    <source>
        <strain evidence="3">NJM9701</strain>
    </source>
</reference>
<evidence type="ECO:0000259" key="2">
    <source>
        <dbReference type="PROSITE" id="PS50197"/>
    </source>
</evidence>
<dbReference type="SUPFAM" id="SSF50978">
    <property type="entry name" value="WD40 repeat-like"/>
    <property type="match status" value="1"/>
</dbReference>
<dbReference type="PROSITE" id="PS50197">
    <property type="entry name" value="BEACH"/>
    <property type="match status" value="1"/>
</dbReference>
<dbReference type="STRING" id="157072.A0A024UIP6"/>
<dbReference type="Gene3D" id="2.130.10.10">
    <property type="entry name" value="YVTN repeat-like/Quinoprotein amine dehydrogenase"/>
    <property type="match status" value="1"/>
</dbReference>
<dbReference type="SMART" id="SM01026">
    <property type="entry name" value="Beach"/>
    <property type="match status" value="1"/>
</dbReference>
<dbReference type="GeneID" id="20080271"/>
<protein>
    <recommendedName>
        <fullName evidence="2">BEACH domain-containing protein</fullName>
    </recommendedName>
</protein>
<dbReference type="PANTHER" id="PTHR46866:SF1">
    <property type="entry name" value="GH12955P"/>
    <property type="match status" value="1"/>
</dbReference>
<dbReference type="SUPFAM" id="SSF81837">
    <property type="entry name" value="BEACH domain"/>
    <property type="match status" value="1"/>
</dbReference>
<dbReference type="InterPro" id="IPR015943">
    <property type="entry name" value="WD40/YVTN_repeat-like_dom_sf"/>
</dbReference>
<feature type="domain" description="BEACH" evidence="2">
    <location>
        <begin position="207"/>
        <end position="489"/>
    </location>
</feature>
<dbReference type="Pfam" id="PF02138">
    <property type="entry name" value="Beach"/>
    <property type="match status" value="1"/>
</dbReference>
<gene>
    <name evidence="3" type="ORF">H310_03221</name>
</gene>
<dbReference type="Gene3D" id="1.10.1540.10">
    <property type="entry name" value="BEACH domain"/>
    <property type="match status" value="1"/>
</dbReference>
<dbReference type="OrthoDB" id="29306at2759"/>
<proteinExistence type="predicted"/>
<dbReference type="InterPro" id="IPR036322">
    <property type="entry name" value="WD40_repeat_dom_sf"/>
</dbReference>
<sequence length="1381" mass="152694">MSWKLRRARVCRDLDVECVFPIHVTSYTSHEGTPTSYALVRVYSADGREWSVFVHDKQASPRENDTSDDRRLMDRQIEEALMQLCEPLAEKTTRVHWHNLRVSDQMHSVVHASSGTVSIICPPPQRSLHDLLVQQRHSNHSSPKRSPKYRESTRLFIVYQLVACMGEQQHASPSPFNLSPHSFTVDDERNLLQLDLLPSFDAFTTSPTSTTVRCSRSLTQQWCAGEISNLEYLMAVNAAAGRSIASTTSHAVLPWVTDFSAPSTPLASSEHPSSHLRDLTMSKFRLTKGDDHVDRMYSHTGYHIPENLSDLSVAIYLARVLPRAHLQRVVRATFEPKEYPASLAKMATSSPDECIPELYLDASVFVSCHDDMASLTLPPWCATPDACVAYHRRVLESDDVSAQLHTWIDLNFGVHLNGPSAVRHKNVVHRGFIQVFQHAHPAKRVKTSGRSKQASPTQVDTLVVDENYFAVQIAKQCPTHYKGKRHPHHSSGVPKRSTSHASSAKSFGTRYASTLSPAYCVFPHTTDWPFAVGCMIAEVYLDRPLFSTDSVRDYVGLGAAFGRSFSVRKALPQLASVPPSIRHVVQDLVHPNPSIRAARAQSMHHDHTTSSCSNALCEGLFPSHFPVVLSYLKTVTVMNWVPKTLELVQSRQVPREGVHLVAHTIERFLAKSSPAQAAEALVLLVPTLSRLSLDKVTFEALVRTPIVTLLERVDDVAVKIYLVSSMEAPDRHGWLRVMWHHLGTTFLVTHVLPVLVTWLRTGSALLKHAIARTLGRWAHADFMGATVVSHEILTSVLTLIDVPLPRLPSPTPLHVSPSGVHLALVHICAGIHPWVIHAMVLPPLFRHALRAVAQVEAAESSLRSPATHLSPEKIDVHMTCKTIRQLVSLLPSNLAGYHIPATLALLAVPFIGEWVVITSLVHTVLRLGQVVGTDLTKLHLCAPLRQFLVQFPHAQFPTYMQQFQHLLGFEHFDTCLGLPWSMSKATPFKLPKVPVNEPPLPVAHLSAAIADTVAAACQQLARRPPPTRRPTLPHRWTTSSMSWPLKGDAVSSIELHGRVRSLASLAGGRWMAVSSGDGIVTLHRTSDMTLIWQRNFKWPVHTIIPLSREGCPLAHLIVVCDSQSVYVLDVDADVTTLPLWHWKRPAEPLMAIQVIGSADGHGAGHVAVATTDTVVAHSIDTLSYKKQPDNDGEWRLGATDSLNNTRTNAAIEWKLVDSGCVSCLGGLFGLIGVGTTSGHVDVVETLTGRLQCRWQAHPLANVVHLAQVSDSTFITVGSTDKQAILWRWPSCHPITYITNLPESIQGSQVHCAQRDRDETTWLVIGHGAKIAVQCIWPSPSTRKVQMTWKDVLPPKQVVQSVVVQRHTVALGSDTGGIHLCV</sequence>
<feature type="region of interest" description="Disordered" evidence="1">
    <location>
        <begin position="480"/>
        <end position="501"/>
    </location>
</feature>
<accession>A0A024UIP6</accession>